<dbReference type="AlphaFoldDB" id="A0A1Y5SKH2"/>
<feature type="transmembrane region" description="Helical" evidence="1">
    <location>
        <begin position="105"/>
        <end position="124"/>
    </location>
</feature>
<evidence type="ECO:0000313" key="2">
    <source>
        <dbReference type="EMBL" id="SLN41680.1"/>
    </source>
</evidence>
<gene>
    <name evidence="2" type="ORF">AQS8620_01619</name>
</gene>
<accession>A0A1Y5SKH2</accession>
<feature type="transmembrane region" description="Helical" evidence="1">
    <location>
        <begin position="79"/>
        <end position="99"/>
    </location>
</feature>
<evidence type="ECO:0000313" key="3">
    <source>
        <dbReference type="Proteomes" id="UP000193862"/>
    </source>
</evidence>
<protein>
    <submittedName>
        <fullName evidence="2">Uncharacterized protein</fullName>
    </submittedName>
</protein>
<keyword evidence="3" id="KW-1185">Reference proteome</keyword>
<organism evidence="2 3">
    <name type="scientific">Aquimixticola soesokkakensis</name>
    <dbReference type="NCBI Taxonomy" id="1519096"/>
    <lineage>
        <taxon>Bacteria</taxon>
        <taxon>Pseudomonadati</taxon>
        <taxon>Pseudomonadota</taxon>
        <taxon>Alphaproteobacteria</taxon>
        <taxon>Rhodobacterales</taxon>
        <taxon>Paracoccaceae</taxon>
        <taxon>Aquimixticola</taxon>
    </lineage>
</organism>
<keyword evidence="1" id="KW-0472">Membrane</keyword>
<keyword evidence="1" id="KW-0812">Transmembrane</keyword>
<reference evidence="2 3" key="1">
    <citation type="submission" date="2017-03" db="EMBL/GenBank/DDBJ databases">
        <authorList>
            <person name="Afonso C.L."/>
            <person name="Miller P.J."/>
            <person name="Scott M.A."/>
            <person name="Spackman E."/>
            <person name="Goraichik I."/>
            <person name="Dimitrov K.M."/>
            <person name="Suarez D.L."/>
            <person name="Swayne D.E."/>
        </authorList>
    </citation>
    <scope>NUCLEOTIDE SEQUENCE [LARGE SCALE GENOMIC DNA]</scope>
    <source>
        <strain evidence="2 3">CECT 8620</strain>
    </source>
</reference>
<keyword evidence="1" id="KW-1133">Transmembrane helix</keyword>
<dbReference type="Proteomes" id="UP000193862">
    <property type="component" value="Unassembled WGS sequence"/>
</dbReference>
<proteinExistence type="predicted"/>
<dbReference type="EMBL" id="FWFS01000005">
    <property type="protein sequence ID" value="SLN41680.1"/>
    <property type="molecule type" value="Genomic_DNA"/>
</dbReference>
<dbReference type="OrthoDB" id="7872918at2"/>
<name>A0A1Y5SKH2_9RHOB</name>
<dbReference type="RefSeq" id="WP_085836322.1">
    <property type="nucleotide sequence ID" value="NZ_FWFS01000005.1"/>
</dbReference>
<evidence type="ECO:0000256" key="1">
    <source>
        <dbReference type="SAM" id="Phobius"/>
    </source>
</evidence>
<sequence length="147" mass="15261">MNPQSDGALPLTQEALDPQRVMPLRDIRAALMRMNMSADAKSLLLKLADVTCVIGGKTLAIGRKIVEICLVLLRSFPNLMFGAMVAALMSLVIGAVPLLGPALSVLLTPLMLAVGIGAGALADIMQGRVGAGMTAFCDALEMTVAQA</sequence>